<keyword evidence="3" id="KW-0378">Hydrolase</keyword>
<dbReference type="AlphaFoldDB" id="A0A336KUW1"/>
<evidence type="ECO:0000256" key="4">
    <source>
        <dbReference type="ARBA" id="ARBA00022807"/>
    </source>
</evidence>
<keyword evidence="2" id="KW-0645">Protease</keyword>
<dbReference type="InterPro" id="IPR013128">
    <property type="entry name" value="Peptidase_C1A"/>
</dbReference>
<dbReference type="Pfam" id="PF08246">
    <property type="entry name" value="Inhibitor_I29"/>
    <property type="match status" value="1"/>
</dbReference>
<evidence type="ECO:0000256" key="2">
    <source>
        <dbReference type="ARBA" id="ARBA00022670"/>
    </source>
</evidence>
<dbReference type="SUPFAM" id="SSF54001">
    <property type="entry name" value="Cysteine proteinases"/>
    <property type="match status" value="1"/>
</dbReference>
<proteinExistence type="inferred from homology"/>
<keyword evidence="6" id="KW-1015">Disulfide bond</keyword>
<keyword evidence="4" id="KW-0788">Thiol protease</keyword>
<dbReference type="PROSITE" id="PS00139">
    <property type="entry name" value="THIOL_PROTEASE_CYS"/>
    <property type="match status" value="1"/>
</dbReference>
<dbReference type="EMBL" id="UFQT01000974">
    <property type="protein sequence ID" value="SSX28246.1"/>
    <property type="molecule type" value="Genomic_DNA"/>
</dbReference>
<comment type="similarity">
    <text evidence="1">Belongs to the peptidase C1 family.</text>
</comment>
<feature type="chain" id="PRO_5036328544" evidence="7">
    <location>
        <begin position="20"/>
        <end position="345"/>
    </location>
</feature>
<evidence type="ECO:0000313" key="10">
    <source>
        <dbReference type="EMBL" id="SSX08106.1"/>
    </source>
</evidence>
<evidence type="ECO:0000256" key="7">
    <source>
        <dbReference type="SAM" id="SignalP"/>
    </source>
</evidence>
<evidence type="ECO:0000256" key="1">
    <source>
        <dbReference type="ARBA" id="ARBA00008455"/>
    </source>
</evidence>
<dbReference type="PRINTS" id="PR00705">
    <property type="entry name" value="PAPAIN"/>
</dbReference>
<dbReference type="GO" id="GO:0008234">
    <property type="term" value="F:cysteine-type peptidase activity"/>
    <property type="evidence" value="ECO:0007669"/>
    <property type="project" value="UniProtKB-KW"/>
</dbReference>
<dbReference type="CDD" id="cd02248">
    <property type="entry name" value="Peptidase_C1A"/>
    <property type="match status" value="1"/>
</dbReference>
<dbReference type="InterPro" id="IPR000668">
    <property type="entry name" value="Peptidase_C1A_C"/>
</dbReference>
<dbReference type="InterPro" id="IPR013201">
    <property type="entry name" value="Prot_inhib_I29"/>
</dbReference>
<dbReference type="SMART" id="SM00848">
    <property type="entry name" value="Inhibitor_I29"/>
    <property type="match status" value="1"/>
</dbReference>
<dbReference type="GO" id="GO:0006508">
    <property type="term" value="P:proteolysis"/>
    <property type="evidence" value="ECO:0007669"/>
    <property type="project" value="UniProtKB-KW"/>
</dbReference>
<feature type="domain" description="Cathepsin propeptide inhibitor" evidence="9">
    <location>
        <begin position="44"/>
        <end position="104"/>
    </location>
</feature>
<dbReference type="Gene3D" id="3.90.70.10">
    <property type="entry name" value="Cysteine proteinases"/>
    <property type="match status" value="1"/>
</dbReference>
<reference evidence="10" key="1">
    <citation type="submission" date="2018-04" db="EMBL/GenBank/DDBJ databases">
        <authorList>
            <person name="Go L.Y."/>
            <person name="Mitchell J.A."/>
        </authorList>
    </citation>
    <scope>NUCLEOTIDE SEQUENCE</scope>
    <source>
        <tissue evidence="10">Whole organism</tissue>
    </source>
</reference>
<feature type="domain" description="Peptidase C1A papain C-terminal" evidence="8">
    <location>
        <begin position="132"/>
        <end position="344"/>
    </location>
</feature>
<keyword evidence="5" id="KW-0865">Zymogen</keyword>
<gene>
    <name evidence="10" type="primary">CSON015387</name>
</gene>
<keyword evidence="7" id="KW-0732">Signal</keyword>
<sequence>MKVSISLIFILYLSGFCNSQLLPVNLNLNSNTRLSINLDLEGEWSTYKRVFNKFYLLRNIETRRRVNFMMNFMAVEEHNRLYASGLVTYRISINPFSDMSRQEFVSWYCGTKPEDDDEARVKRQTVSSVTSVPNQWDIRVNGPGQLTPVKDQLQCGSCWAFSVTSAIENVISFKTGQTPVHLAEQQKVDCVYSRDGCQGGWFTTAYDYVKNVGLTTNVNYPYKGVYGRCRAANFAGKTKILGFTRLADDVTTIKNRIMTKGACAVCVDASYWHLYQSGVYSDSRVSNGCNHGVVLVGWGTDTATKMDYWLILNSWGASWGEQGYIRVATNGTGGIRTDYVYCPDV</sequence>
<evidence type="ECO:0000256" key="6">
    <source>
        <dbReference type="ARBA" id="ARBA00023157"/>
    </source>
</evidence>
<evidence type="ECO:0000259" key="9">
    <source>
        <dbReference type="SMART" id="SM00848"/>
    </source>
</evidence>
<dbReference type="VEuPathDB" id="VectorBase:CSON015387"/>
<name>A0A336KUW1_CULSO</name>
<evidence type="ECO:0000256" key="3">
    <source>
        <dbReference type="ARBA" id="ARBA00022801"/>
    </source>
</evidence>
<dbReference type="PANTHER" id="PTHR12411">
    <property type="entry name" value="CYSTEINE PROTEASE FAMILY C1-RELATED"/>
    <property type="match status" value="1"/>
</dbReference>
<dbReference type="SMART" id="SM00645">
    <property type="entry name" value="Pept_C1"/>
    <property type="match status" value="1"/>
</dbReference>
<dbReference type="InterPro" id="IPR039417">
    <property type="entry name" value="Peptidase_C1A_papain-like"/>
</dbReference>
<dbReference type="InterPro" id="IPR038765">
    <property type="entry name" value="Papain-like_cys_pep_sf"/>
</dbReference>
<feature type="signal peptide" evidence="7">
    <location>
        <begin position="1"/>
        <end position="19"/>
    </location>
</feature>
<protein>
    <submittedName>
        <fullName evidence="10">CSON015387 protein</fullName>
    </submittedName>
</protein>
<dbReference type="InterPro" id="IPR000169">
    <property type="entry name" value="Pept_cys_AS"/>
</dbReference>
<dbReference type="Pfam" id="PF00112">
    <property type="entry name" value="Peptidase_C1"/>
    <property type="match status" value="1"/>
</dbReference>
<evidence type="ECO:0000259" key="8">
    <source>
        <dbReference type="SMART" id="SM00645"/>
    </source>
</evidence>
<dbReference type="EMBL" id="UFQS01000974">
    <property type="protein sequence ID" value="SSX08106.1"/>
    <property type="molecule type" value="Genomic_DNA"/>
</dbReference>
<accession>A0A336KUW1</accession>
<evidence type="ECO:0000313" key="11">
    <source>
        <dbReference type="EMBL" id="SSX28246.1"/>
    </source>
</evidence>
<reference evidence="11" key="2">
    <citation type="submission" date="2018-07" db="EMBL/GenBank/DDBJ databases">
        <authorList>
            <person name="Quirk P.G."/>
            <person name="Krulwich T.A."/>
        </authorList>
    </citation>
    <scope>NUCLEOTIDE SEQUENCE</scope>
</reference>
<evidence type="ECO:0000256" key="5">
    <source>
        <dbReference type="ARBA" id="ARBA00023145"/>
    </source>
</evidence>
<organism evidence="10">
    <name type="scientific">Culicoides sonorensis</name>
    <name type="common">Biting midge</name>
    <dbReference type="NCBI Taxonomy" id="179676"/>
    <lineage>
        <taxon>Eukaryota</taxon>
        <taxon>Metazoa</taxon>
        <taxon>Ecdysozoa</taxon>
        <taxon>Arthropoda</taxon>
        <taxon>Hexapoda</taxon>
        <taxon>Insecta</taxon>
        <taxon>Pterygota</taxon>
        <taxon>Neoptera</taxon>
        <taxon>Endopterygota</taxon>
        <taxon>Diptera</taxon>
        <taxon>Nematocera</taxon>
        <taxon>Chironomoidea</taxon>
        <taxon>Ceratopogonidae</taxon>
        <taxon>Ceratopogoninae</taxon>
        <taxon>Culicoides</taxon>
        <taxon>Monoculicoides</taxon>
    </lineage>
</organism>